<name>A3ZW59_9BACT</name>
<comment type="caution">
    <text evidence="1">The sequence shown here is derived from an EMBL/GenBank/DDBJ whole genome shotgun (WGS) entry which is preliminary data.</text>
</comment>
<accession>A3ZW59</accession>
<dbReference type="Proteomes" id="UP000004358">
    <property type="component" value="Unassembled WGS sequence"/>
</dbReference>
<dbReference type="AlphaFoldDB" id="A3ZW59"/>
<dbReference type="Gene3D" id="3.90.1150.10">
    <property type="entry name" value="Aspartate Aminotransferase, domain 1"/>
    <property type="match status" value="1"/>
</dbReference>
<dbReference type="InterPro" id="IPR015422">
    <property type="entry name" value="PyrdxlP-dep_Trfase_small"/>
</dbReference>
<evidence type="ECO:0000313" key="2">
    <source>
        <dbReference type="Proteomes" id="UP000004358"/>
    </source>
</evidence>
<dbReference type="HOGENOM" id="CLU_3115119_0_0_0"/>
<dbReference type="EMBL" id="AANZ01000014">
    <property type="protein sequence ID" value="EAQ79557.1"/>
    <property type="molecule type" value="Genomic_DNA"/>
</dbReference>
<dbReference type="STRING" id="314230.DSM3645_03738"/>
<protein>
    <recommendedName>
        <fullName evidence="3">Cysteine desulfurase</fullName>
    </recommendedName>
</protein>
<evidence type="ECO:0008006" key="3">
    <source>
        <dbReference type="Google" id="ProtNLM"/>
    </source>
</evidence>
<proteinExistence type="predicted"/>
<evidence type="ECO:0000313" key="1">
    <source>
        <dbReference type="EMBL" id="EAQ79557.1"/>
    </source>
</evidence>
<reference evidence="1 2" key="1">
    <citation type="submission" date="2006-02" db="EMBL/GenBank/DDBJ databases">
        <authorList>
            <person name="Amann R."/>
            <person name="Ferriera S."/>
            <person name="Johnson J."/>
            <person name="Kravitz S."/>
            <person name="Halpern A."/>
            <person name="Remington K."/>
            <person name="Beeson K."/>
            <person name="Tran B."/>
            <person name="Rogers Y.-H."/>
            <person name="Friedman R."/>
            <person name="Venter J.C."/>
        </authorList>
    </citation>
    <scope>NUCLEOTIDE SEQUENCE [LARGE SCALE GENOMIC DNA]</scope>
    <source>
        <strain evidence="1 2">DSM 3645</strain>
    </source>
</reference>
<gene>
    <name evidence="1" type="ORF">DSM3645_03738</name>
</gene>
<organism evidence="1 2">
    <name type="scientific">Blastopirellula marina DSM 3645</name>
    <dbReference type="NCBI Taxonomy" id="314230"/>
    <lineage>
        <taxon>Bacteria</taxon>
        <taxon>Pseudomonadati</taxon>
        <taxon>Planctomycetota</taxon>
        <taxon>Planctomycetia</taxon>
        <taxon>Pirellulales</taxon>
        <taxon>Pirellulaceae</taxon>
        <taxon>Blastopirellula</taxon>
    </lineage>
</organism>
<sequence>MLQAIGLSEDATRSSLRFGLGRFNTADDIEFAVTHVAAAVTRLRKMVKPT</sequence>